<proteinExistence type="inferred from homology"/>
<evidence type="ECO:0000256" key="7">
    <source>
        <dbReference type="ARBA" id="ARBA00079296"/>
    </source>
</evidence>
<evidence type="ECO:0000256" key="5">
    <source>
        <dbReference type="ARBA" id="ARBA00023284"/>
    </source>
</evidence>
<reference evidence="11" key="1">
    <citation type="submission" date="2020-06" db="EMBL/GenBank/DDBJ databases">
        <title>Genomes of multiple members of Pneumocystis genus reveal paths to human pathogen Pneumocystis jirovecii.</title>
        <authorList>
            <person name="Cisse O.H."/>
            <person name="Ma L."/>
            <person name="Dekker J."/>
            <person name="Khil P."/>
            <person name="Jo J."/>
            <person name="Brenchley J."/>
            <person name="Blair R."/>
            <person name="Pahar B."/>
            <person name="Chabe M."/>
            <person name="Van Rompay K.A."/>
            <person name="Keesler R."/>
            <person name="Sukura A."/>
            <person name="Hirsch V."/>
            <person name="Kutty G."/>
            <person name="Liu Y."/>
            <person name="Peng L."/>
            <person name="Chen J."/>
            <person name="Song J."/>
            <person name="Weissenbacher-Lang C."/>
            <person name="Xu J."/>
            <person name="Upham N.S."/>
            <person name="Stajich J.E."/>
            <person name="Cuomo C.A."/>
            <person name="Cushion M.T."/>
            <person name="Kovacs J.A."/>
        </authorList>
    </citation>
    <scope>NUCLEOTIDE SEQUENCE</scope>
    <source>
        <strain evidence="11">2A</strain>
    </source>
</reference>
<sequence length="161" mass="17429">MTVCTLEKGSALPFGTFTHIPSPVQVTTDDWKELKVVLFSIPGAFTPTCSSTHLPDVIEHYDELKAKNVDLVAFIAANDPYVMAAWGDSFNARDKILFLTDTDSTFSSSIGYSIDLTAHGFGTRTGRYAIVVDHGIVTYAKIEPNPSIVTISGVKEVLASL</sequence>
<name>A0A899FWT2_9ASCO</name>
<dbReference type="Gene3D" id="3.40.30.10">
    <property type="entry name" value="Glutaredoxin"/>
    <property type="match status" value="1"/>
</dbReference>
<dbReference type="CDD" id="cd03013">
    <property type="entry name" value="PRX5_like"/>
    <property type="match status" value="1"/>
</dbReference>
<gene>
    <name evidence="11" type="ORF">MERGE_002180</name>
</gene>
<evidence type="ECO:0000313" key="12">
    <source>
        <dbReference type="Proteomes" id="UP000663699"/>
    </source>
</evidence>
<dbReference type="InterPro" id="IPR013766">
    <property type="entry name" value="Thioredoxin_domain"/>
</dbReference>
<accession>A0A899FWT2</accession>
<dbReference type="Pfam" id="PF08534">
    <property type="entry name" value="Redoxin"/>
    <property type="match status" value="1"/>
</dbReference>
<dbReference type="GO" id="GO:0034599">
    <property type="term" value="P:cellular response to oxidative stress"/>
    <property type="evidence" value="ECO:0007669"/>
    <property type="project" value="InterPro"/>
</dbReference>
<evidence type="ECO:0000256" key="2">
    <source>
        <dbReference type="ARBA" id="ARBA00022559"/>
    </source>
</evidence>
<dbReference type="GO" id="GO:0045454">
    <property type="term" value="P:cell redox homeostasis"/>
    <property type="evidence" value="ECO:0007669"/>
    <property type="project" value="TreeGrafter"/>
</dbReference>
<protein>
    <recommendedName>
        <fullName evidence="6">Thioredoxin peroxidase</fullName>
    </recommendedName>
    <alternativeName>
        <fullName evidence="7">Thioredoxin-dependent peroxiredoxin</fullName>
    </alternativeName>
</protein>
<evidence type="ECO:0000256" key="6">
    <source>
        <dbReference type="ARBA" id="ARBA00032824"/>
    </source>
</evidence>
<dbReference type="InterPro" id="IPR013740">
    <property type="entry name" value="Redoxin"/>
</dbReference>
<evidence type="ECO:0000259" key="10">
    <source>
        <dbReference type="PROSITE" id="PS51352"/>
    </source>
</evidence>
<keyword evidence="3 9" id="KW-0049">Antioxidant</keyword>
<evidence type="ECO:0000256" key="8">
    <source>
        <dbReference type="PIRSR" id="PIRSR637944-1"/>
    </source>
</evidence>
<comment type="similarity">
    <text evidence="1 9">Belongs to the peroxiredoxin family. Prx5 subfamily.</text>
</comment>
<dbReference type="SUPFAM" id="SSF52833">
    <property type="entry name" value="Thioredoxin-like"/>
    <property type="match status" value="1"/>
</dbReference>
<evidence type="ECO:0000313" key="11">
    <source>
        <dbReference type="EMBL" id="QSL64876.1"/>
    </source>
</evidence>
<keyword evidence="5 9" id="KW-0676">Redox-active center</keyword>
<dbReference type="GO" id="GO:0008379">
    <property type="term" value="F:thioredoxin peroxidase activity"/>
    <property type="evidence" value="ECO:0007669"/>
    <property type="project" value="InterPro"/>
</dbReference>
<dbReference type="AlphaFoldDB" id="A0A899FWT2"/>
<dbReference type="PROSITE" id="PS51352">
    <property type="entry name" value="THIOREDOXIN_2"/>
    <property type="match status" value="1"/>
</dbReference>
<dbReference type="EMBL" id="CP054535">
    <property type="protein sequence ID" value="QSL64876.1"/>
    <property type="molecule type" value="Genomic_DNA"/>
</dbReference>
<evidence type="ECO:0000256" key="3">
    <source>
        <dbReference type="ARBA" id="ARBA00022862"/>
    </source>
</evidence>
<keyword evidence="2 9" id="KW-0575">Peroxidase</keyword>
<dbReference type="Proteomes" id="UP000663699">
    <property type="component" value="Chromosome 4"/>
</dbReference>
<feature type="active site" description="Cysteine sulfenic acid (-SOH) intermediate" evidence="8">
    <location>
        <position position="49"/>
    </location>
</feature>
<dbReference type="FunFam" id="3.40.30.10:FF:000020">
    <property type="entry name" value="Peroxiredoxin"/>
    <property type="match status" value="1"/>
</dbReference>
<keyword evidence="12" id="KW-1185">Reference proteome</keyword>
<comment type="function">
    <text evidence="9">Thiol-specific peroxidase that catalyzes the reduction of hydrogen peroxide and organic hydroperoxides to water and alcohols, respectively. Plays a role in cell protection against oxidative stress by detoxifying peroxides.</text>
</comment>
<evidence type="ECO:0000256" key="1">
    <source>
        <dbReference type="ARBA" id="ARBA00010505"/>
    </source>
</evidence>
<dbReference type="GO" id="GO:0005739">
    <property type="term" value="C:mitochondrion"/>
    <property type="evidence" value="ECO:0007669"/>
    <property type="project" value="TreeGrafter"/>
</dbReference>
<evidence type="ECO:0000256" key="4">
    <source>
        <dbReference type="ARBA" id="ARBA00023002"/>
    </source>
</evidence>
<organism evidence="11 12">
    <name type="scientific">Pneumocystis wakefieldiae</name>
    <dbReference type="NCBI Taxonomy" id="38082"/>
    <lineage>
        <taxon>Eukaryota</taxon>
        <taxon>Fungi</taxon>
        <taxon>Dikarya</taxon>
        <taxon>Ascomycota</taxon>
        <taxon>Taphrinomycotina</taxon>
        <taxon>Pneumocystomycetes</taxon>
        <taxon>Pneumocystaceae</taxon>
        <taxon>Pneumocystis</taxon>
    </lineage>
</organism>
<evidence type="ECO:0000256" key="9">
    <source>
        <dbReference type="RuleBase" id="RU366011"/>
    </source>
</evidence>
<dbReference type="InterPro" id="IPR037944">
    <property type="entry name" value="PRX5-like"/>
</dbReference>
<dbReference type="InterPro" id="IPR036249">
    <property type="entry name" value="Thioredoxin-like_sf"/>
</dbReference>
<dbReference type="OrthoDB" id="195498at2759"/>
<dbReference type="GO" id="GO:0005777">
    <property type="term" value="C:peroxisome"/>
    <property type="evidence" value="ECO:0007669"/>
    <property type="project" value="TreeGrafter"/>
</dbReference>
<feature type="domain" description="Thioredoxin" evidence="10">
    <location>
        <begin position="6"/>
        <end position="161"/>
    </location>
</feature>
<dbReference type="PANTHER" id="PTHR10430">
    <property type="entry name" value="PEROXIREDOXIN"/>
    <property type="match status" value="1"/>
</dbReference>
<dbReference type="PANTHER" id="PTHR10430:SF16">
    <property type="entry name" value="PEROXIREDOXIN-5, MITOCHONDRIAL"/>
    <property type="match status" value="1"/>
</dbReference>
<dbReference type="GO" id="GO:0042744">
    <property type="term" value="P:hydrogen peroxide catabolic process"/>
    <property type="evidence" value="ECO:0007669"/>
    <property type="project" value="TreeGrafter"/>
</dbReference>
<keyword evidence="4 9" id="KW-0560">Oxidoreductase</keyword>